<dbReference type="Pfam" id="PF04989">
    <property type="entry name" value="RMNT_CmcI"/>
    <property type="match status" value="1"/>
</dbReference>
<proteinExistence type="predicted"/>
<dbReference type="AlphaFoldDB" id="K0BBZ9"/>
<keyword evidence="1" id="KW-0489">Methyltransferase</keyword>
<keyword evidence="2" id="KW-0808">Transferase</keyword>
<reference evidence="3 4" key="1">
    <citation type="journal article" date="2012" name="J. Bacteriol.">
        <title>Draft Genome Sequence of an Ammonia-Oxidizing Archaeon, "Candidatus Nitrosopumilus sediminis" AR2, from Svalbard in the Arctic Circle.</title>
        <authorList>
            <person name="Park S.J."/>
            <person name="Kim J.G."/>
            <person name="Jung M.Y."/>
            <person name="Kim S.J."/>
            <person name="Cha I.T."/>
            <person name="Ghai R."/>
            <person name="Martin-Cuadrado A.B."/>
            <person name="Rodriguez-Valera F."/>
            <person name="Rhee S.K."/>
        </authorList>
    </citation>
    <scope>NUCLEOTIDE SEQUENCE [LARGE SCALE GENOMIC DNA]</scope>
    <source>
        <strain evidence="3 4">AR2</strain>
    </source>
</reference>
<dbReference type="GO" id="GO:0008610">
    <property type="term" value="P:lipid biosynthetic process"/>
    <property type="evidence" value="ECO:0007669"/>
    <property type="project" value="InterPro"/>
</dbReference>
<dbReference type="KEGG" id="nir:NSED_10010"/>
<dbReference type="eggNOG" id="arCOG03850">
    <property type="taxonomic scope" value="Archaea"/>
</dbReference>
<dbReference type="Proteomes" id="UP000006100">
    <property type="component" value="Chromosome"/>
</dbReference>
<dbReference type="GO" id="GO:0008168">
    <property type="term" value="F:methyltransferase activity"/>
    <property type="evidence" value="ECO:0007669"/>
    <property type="project" value="UniProtKB-KW"/>
</dbReference>
<dbReference type="Gene3D" id="3.40.50.150">
    <property type="entry name" value="Vaccinia Virus protein VP39"/>
    <property type="match status" value="1"/>
</dbReference>
<accession>K0BBZ9</accession>
<evidence type="ECO:0000256" key="1">
    <source>
        <dbReference type="ARBA" id="ARBA00022603"/>
    </source>
</evidence>
<dbReference type="OrthoDB" id="3320at2157"/>
<dbReference type="PATRIC" id="fig|1229909.8.peg.2179"/>
<dbReference type="RefSeq" id="WP_014966151.1">
    <property type="nucleotide sequence ID" value="NC_018656.1"/>
</dbReference>
<sequence>MKDSKFEKLNKKNIQLMSNDSLLVKKTNDWVQHAWKYQYPYHFTWLGRPIIQFPQDIIALQEIIWKTKPELIIETGIARGGSIIFSASLLELMGKGKVVGIDIDIRSENKKEIEKHPLSHRIVIIEGSSVQKKVINQINKIAKNKKRILIILDSDHSEKHVLKELNSYSHLIKKGGYLIVCDTFVEEMPKGFFKDRNWNKGNNPKTAIKKFLKTNDRFKIDHSVDKKLLITACSSGFLKCIKN</sequence>
<evidence type="ECO:0000313" key="4">
    <source>
        <dbReference type="Proteomes" id="UP000006100"/>
    </source>
</evidence>
<dbReference type="GO" id="GO:0005886">
    <property type="term" value="C:plasma membrane"/>
    <property type="evidence" value="ECO:0007669"/>
    <property type="project" value="TreeGrafter"/>
</dbReference>
<evidence type="ECO:0000313" key="3">
    <source>
        <dbReference type="EMBL" id="AFS83788.1"/>
    </source>
</evidence>
<dbReference type="STRING" id="1229909.NSED_10010"/>
<evidence type="ECO:0000256" key="2">
    <source>
        <dbReference type="ARBA" id="ARBA00022679"/>
    </source>
</evidence>
<name>K0BBZ9_9ARCH</name>
<dbReference type="EMBL" id="CP003843">
    <property type="protein sequence ID" value="AFS83788.1"/>
    <property type="molecule type" value="Genomic_DNA"/>
</dbReference>
<dbReference type="GO" id="GO:0032259">
    <property type="term" value="P:methylation"/>
    <property type="evidence" value="ECO:0007669"/>
    <property type="project" value="UniProtKB-KW"/>
</dbReference>
<dbReference type="PANTHER" id="PTHR40048:SF1">
    <property type="entry name" value="RHAMNOSYL O-METHYLTRANSFERASE"/>
    <property type="match status" value="1"/>
</dbReference>
<dbReference type="InterPro" id="IPR029063">
    <property type="entry name" value="SAM-dependent_MTases_sf"/>
</dbReference>
<dbReference type="SUPFAM" id="SSF53335">
    <property type="entry name" value="S-adenosyl-L-methionine-dependent methyltransferases"/>
    <property type="match status" value="1"/>
</dbReference>
<organism evidence="3 4">
    <name type="scientific">Candidatus Nitrosopumilus sediminis</name>
    <dbReference type="NCBI Taxonomy" id="1229909"/>
    <lineage>
        <taxon>Archaea</taxon>
        <taxon>Nitrososphaerota</taxon>
        <taxon>Nitrososphaeria</taxon>
        <taxon>Nitrosopumilales</taxon>
        <taxon>Nitrosopumilaceae</taxon>
        <taxon>Nitrosopumilus</taxon>
    </lineage>
</organism>
<protein>
    <submittedName>
        <fullName evidence="3">Motility/biofilm formation protein FlhH</fullName>
    </submittedName>
</protein>
<dbReference type="InterPro" id="IPR007072">
    <property type="entry name" value="RNMT_CmcI"/>
</dbReference>
<dbReference type="GeneID" id="13697248"/>
<gene>
    <name evidence="3" type="ORF">NSED_10010</name>
</gene>
<dbReference type="PANTHER" id="PTHR40048">
    <property type="entry name" value="RHAMNOSYL O-METHYLTRANSFERASE"/>
    <property type="match status" value="1"/>
</dbReference>
<keyword evidence="4" id="KW-1185">Reference proteome</keyword>
<dbReference type="HOGENOM" id="CLU_063868_1_0_2"/>